<keyword evidence="3" id="KW-0456">Lyase</keyword>
<gene>
    <name evidence="3" type="ORF">BDD21_0772</name>
</gene>
<feature type="region of interest" description="Disordered" evidence="1">
    <location>
        <begin position="351"/>
        <end position="373"/>
    </location>
</feature>
<reference evidence="3 4" key="1">
    <citation type="submission" date="2018-10" db="EMBL/GenBank/DDBJ databases">
        <title>Genomic Encyclopedia of Archaeal and Bacterial Type Strains, Phase II (KMG-II): from individual species to whole genera.</title>
        <authorList>
            <person name="Goeker M."/>
        </authorList>
    </citation>
    <scope>NUCLEOTIDE SEQUENCE [LARGE SCALE GENOMIC DNA]</scope>
    <source>
        <strain evidence="3 4">DSM 235</strain>
    </source>
</reference>
<dbReference type="EMBL" id="RBXL01000001">
    <property type="protein sequence ID" value="RKT43438.1"/>
    <property type="molecule type" value="Genomic_DNA"/>
</dbReference>
<dbReference type="GO" id="GO:0016829">
    <property type="term" value="F:lyase activity"/>
    <property type="evidence" value="ECO:0007669"/>
    <property type="project" value="UniProtKB-KW"/>
</dbReference>
<dbReference type="Pfam" id="PF21168">
    <property type="entry name" value="FkbO_Hyg5-like_N"/>
    <property type="match status" value="1"/>
</dbReference>
<dbReference type="InterPro" id="IPR035959">
    <property type="entry name" value="RutC-like_sf"/>
</dbReference>
<dbReference type="Gene3D" id="3.30.1330.40">
    <property type="entry name" value="RutC-like"/>
    <property type="match status" value="1"/>
</dbReference>
<dbReference type="InterPro" id="IPR049368">
    <property type="entry name" value="FkbO_Hyg5-like_N"/>
</dbReference>
<evidence type="ECO:0000256" key="1">
    <source>
        <dbReference type="SAM" id="MobiDB-lite"/>
    </source>
</evidence>
<comment type="caution">
    <text evidence="3">The sequence shown here is derived from an EMBL/GenBank/DDBJ whole genome shotgun (WGS) entry which is preliminary data.</text>
</comment>
<evidence type="ECO:0000313" key="3">
    <source>
        <dbReference type="EMBL" id="RKT43438.1"/>
    </source>
</evidence>
<evidence type="ECO:0000313" key="4">
    <source>
        <dbReference type="Proteomes" id="UP000274556"/>
    </source>
</evidence>
<keyword evidence="4" id="KW-1185">Reference proteome</keyword>
<feature type="domain" description="Chorismatase FkbO/Hyg5-like N-terminal" evidence="2">
    <location>
        <begin position="84"/>
        <end position="206"/>
    </location>
</feature>
<organism evidence="3 4">
    <name type="scientific">Thiocapsa rosea</name>
    <dbReference type="NCBI Taxonomy" id="69360"/>
    <lineage>
        <taxon>Bacteria</taxon>
        <taxon>Pseudomonadati</taxon>
        <taxon>Pseudomonadota</taxon>
        <taxon>Gammaproteobacteria</taxon>
        <taxon>Chromatiales</taxon>
        <taxon>Chromatiaceae</taxon>
        <taxon>Thiocapsa</taxon>
    </lineage>
</organism>
<dbReference type="SUPFAM" id="SSF55298">
    <property type="entry name" value="YjgF-like"/>
    <property type="match status" value="1"/>
</dbReference>
<accession>A0A495V6L5</accession>
<sequence length="373" mass="41444">MSETRIQTDWPDRDMPGLRTRTRTPAMIAYPSCDSGCDAAYDSDDLGGSVLADIRFGRHHERDAADPRRIRIATPPIGGSPEREVWRLPQTGTAGWSGDIGYVCSGDFLFAHLLVDEPAGTDLTRLTGRAYTRLLAFLRDTDFPHPLRIWNYIFRINDEERGLERYQAFCRGRAAAFADAAIPERGFPAATAIGCEAPGLSIHVLAGRGAGTPIGNPRQISAYRYPLPYGPRPPSFARALCYSGPYGSLELAISGTASIVGHVTMHPDDPRRQTRETIRNLRSLVEHARIAPRRSDQAPPALLKVYLRDPNHVREVDTLLRAWTRGRSEIMYLQGAICRRDLEIEIEGHDSVSPYNAGDLHPDIQADRREAPP</sequence>
<feature type="compositionally biased region" description="Basic and acidic residues" evidence="1">
    <location>
        <begin position="360"/>
        <end position="373"/>
    </location>
</feature>
<dbReference type="RefSeq" id="WP_120796010.1">
    <property type="nucleotide sequence ID" value="NZ_RBXL01000001.1"/>
</dbReference>
<evidence type="ECO:0000259" key="2">
    <source>
        <dbReference type="Pfam" id="PF21168"/>
    </source>
</evidence>
<name>A0A495V6L5_9GAMM</name>
<dbReference type="Proteomes" id="UP000274556">
    <property type="component" value="Unassembled WGS sequence"/>
</dbReference>
<protein>
    <submittedName>
        <fullName evidence="3">Chorismate lyase/3-hydroxybenzoate synthase</fullName>
    </submittedName>
</protein>
<proteinExistence type="predicted"/>
<dbReference type="OrthoDB" id="1114505at2"/>
<dbReference type="AlphaFoldDB" id="A0A495V6L5"/>